<sequence length="114" mass="13173">MFYNRTESYRHSFGKPAEIFIEKVYGNNIHFPCCGLLLDVSPRGARIFTEKDIFEEGSLFTGVFKINHEKIKAQANMVWKTPITGGYLIGVQWTKDQIREILIADELESCIEIR</sequence>
<accession>A0ABT8N988</accession>
<gene>
    <name evidence="2" type="ORF">QWY13_02975</name>
</gene>
<protein>
    <submittedName>
        <fullName evidence="2">PilZ domain-containing protein</fullName>
    </submittedName>
</protein>
<evidence type="ECO:0000313" key="3">
    <source>
        <dbReference type="Proteomes" id="UP001172142"/>
    </source>
</evidence>
<organism evidence="2 3">
    <name type="scientific">Planococcus shenhongbingii</name>
    <dbReference type="NCBI Taxonomy" id="3058398"/>
    <lineage>
        <taxon>Bacteria</taxon>
        <taxon>Bacillati</taxon>
        <taxon>Bacillota</taxon>
        <taxon>Bacilli</taxon>
        <taxon>Bacillales</taxon>
        <taxon>Caryophanaceae</taxon>
        <taxon>Planococcus</taxon>
    </lineage>
</organism>
<comment type="caution">
    <text evidence="2">The sequence shown here is derived from an EMBL/GenBank/DDBJ whole genome shotgun (WGS) entry which is preliminary data.</text>
</comment>
<feature type="domain" description="PilZ" evidence="1">
    <location>
        <begin position="33"/>
        <end position="100"/>
    </location>
</feature>
<evidence type="ECO:0000313" key="2">
    <source>
        <dbReference type="EMBL" id="MDN7244443.1"/>
    </source>
</evidence>
<reference evidence="2 3" key="1">
    <citation type="submission" date="2023-07" db="EMBL/GenBank/DDBJ databases">
        <title>Novel species in genus Planococcus.</title>
        <authorList>
            <person name="Ning S."/>
        </authorList>
    </citation>
    <scope>NUCLEOTIDE SEQUENCE [LARGE SCALE GENOMIC DNA]</scope>
    <source>
        <strain evidence="2 3">N017</strain>
    </source>
</reference>
<dbReference type="InterPro" id="IPR009875">
    <property type="entry name" value="PilZ_domain"/>
</dbReference>
<dbReference type="EMBL" id="JAUJWU010000001">
    <property type="protein sequence ID" value="MDN7244443.1"/>
    <property type="molecule type" value="Genomic_DNA"/>
</dbReference>
<keyword evidence="3" id="KW-1185">Reference proteome</keyword>
<evidence type="ECO:0000259" key="1">
    <source>
        <dbReference type="Pfam" id="PF07238"/>
    </source>
</evidence>
<dbReference type="Proteomes" id="UP001172142">
    <property type="component" value="Unassembled WGS sequence"/>
</dbReference>
<proteinExistence type="predicted"/>
<name>A0ABT8N988_9BACL</name>
<dbReference type="RefSeq" id="WP_300989839.1">
    <property type="nucleotide sequence ID" value="NZ_CP129235.1"/>
</dbReference>
<dbReference type="Pfam" id="PF07238">
    <property type="entry name" value="PilZ"/>
    <property type="match status" value="1"/>
</dbReference>